<organism evidence="2 3">
    <name type="scientific">Pisolithus microcarpus 441</name>
    <dbReference type="NCBI Taxonomy" id="765257"/>
    <lineage>
        <taxon>Eukaryota</taxon>
        <taxon>Fungi</taxon>
        <taxon>Dikarya</taxon>
        <taxon>Basidiomycota</taxon>
        <taxon>Agaricomycotina</taxon>
        <taxon>Agaricomycetes</taxon>
        <taxon>Agaricomycetidae</taxon>
        <taxon>Boletales</taxon>
        <taxon>Sclerodermatineae</taxon>
        <taxon>Pisolithaceae</taxon>
        <taxon>Pisolithus</taxon>
    </lineage>
</organism>
<proteinExistence type="predicted"/>
<keyword evidence="3" id="KW-1185">Reference proteome</keyword>
<dbReference type="Proteomes" id="UP000054018">
    <property type="component" value="Unassembled WGS sequence"/>
</dbReference>
<gene>
    <name evidence="2" type="ORF">PISMIDRAFT_10209</name>
</gene>
<evidence type="ECO:0000256" key="1">
    <source>
        <dbReference type="SAM" id="MobiDB-lite"/>
    </source>
</evidence>
<accession>A0A0C9Z620</accession>
<dbReference type="HOGENOM" id="CLU_3125627_0_0_1"/>
<dbReference type="EMBL" id="KN833715">
    <property type="protein sequence ID" value="KIK24606.1"/>
    <property type="molecule type" value="Genomic_DNA"/>
</dbReference>
<reference evidence="2 3" key="1">
    <citation type="submission" date="2014-04" db="EMBL/GenBank/DDBJ databases">
        <authorList>
            <consortium name="DOE Joint Genome Institute"/>
            <person name="Kuo A."/>
            <person name="Kohler A."/>
            <person name="Costa M.D."/>
            <person name="Nagy L.G."/>
            <person name="Floudas D."/>
            <person name="Copeland A."/>
            <person name="Barry K.W."/>
            <person name="Cichocki N."/>
            <person name="Veneault-Fourrey C."/>
            <person name="LaButti K."/>
            <person name="Lindquist E.A."/>
            <person name="Lipzen A."/>
            <person name="Lundell T."/>
            <person name="Morin E."/>
            <person name="Murat C."/>
            <person name="Sun H."/>
            <person name="Tunlid A."/>
            <person name="Henrissat B."/>
            <person name="Grigoriev I.V."/>
            <person name="Hibbett D.S."/>
            <person name="Martin F."/>
            <person name="Nordberg H.P."/>
            <person name="Cantor M.N."/>
            <person name="Hua S.X."/>
        </authorList>
    </citation>
    <scope>NUCLEOTIDE SEQUENCE [LARGE SCALE GENOMIC DNA]</scope>
    <source>
        <strain evidence="2 3">441</strain>
    </source>
</reference>
<protein>
    <submittedName>
        <fullName evidence="2">Uncharacterized protein</fullName>
    </submittedName>
</protein>
<feature type="region of interest" description="Disordered" evidence="1">
    <location>
        <begin position="1"/>
        <end position="50"/>
    </location>
</feature>
<dbReference type="AlphaFoldDB" id="A0A0C9Z620"/>
<reference evidence="3" key="2">
    <citation type="submission" date="2015-01" db="EMBL/GenBank/DDBJ databases">
        <title>Evolutionary Origins and Diversification of the Mycorrhizal Mutualists.</title>
        <authorList>
            <consortium name="DOE Joint Genome Institute"/>
            <consortium name="Mycorrhizal Genomics Consortium"/>
            <person name="Kohler A."/>
            <person name="Kuo A."/>
            <person name="Nagy L.G."/>
            <person name="Floudas D."/>
            <person name="Copeland A."/>
            <person name="Barry K.W."/>
            <person name="Cichocki N."/>
            <person name="Veneault-Fourrey C."/>
            <person name="LaButti K."/>
            <person name="Lindquist E.A."/>
            <person name="Lipzen A."/>
            <person name="Lundell T."/>
            <person name="Morin E."/>
            <person name="Murat C."/>
            <person name="Riley R."/>
            <person name="Ohm R."/>
            <person name="Sun H."/>
            <person name="Tunlid A."/>
            <person name="Henrissat B."/>
            <person name="Grigoriev I.V."/>
            <person name="Hibbett D.S."/>
            <person name="Martin F."/>
        </authorList>
    </citation>
    <scope>NUCLEOTIDE SEQUENCE [LARGE SCALE GENOMIC DNA]</scope>
    <source>
        <strain evidence="3">441</strain>
    </source>
</reference>
<name>A0A0C9Z620_9AGAM</name>
<sequence length="50" mass="5123">MATYGDKAGGVESATEQQPGETEDGEPEPGVVRGSGDSVNWVSVDVDIEA</sequence>
<evidence type="ECO:0000313" key="2">
    <source>
        <dbReference type="EMBL" id="KIK24606.1"/>
    </source>
</evidence>
<evidence type="ECO:0000313" key="3">
    <source>
        <dbReference type="Proteomes" id="UP000054018"/>
    </source>
</evidence>